<evidence type="ECO:0000259" key="6">
    <source>
        <dbReference type="PROSITE" id="PS50404"/>
    </source>
</evidence>
<dbReference type="EC" id="2.5.1.18" evidence="5"/>
<dbReference type="InParanoid" id="A0A059ATX8"/>
<dbReference type="SFLD" id="SFLDS00019">
    <property type="entry name" value="Glutathione_Transferase_(cytos"/>
    <property type="match status" value="1"/>
</dbReference>
<dbReference type="SUPFAM" id="SSF47616">
    <property type="entry name" value="GST C-terminal domain-like"/>
    <property type="match status" value="1"/>
</dbReference>
<dbReference type="Gramene" id="KCW57313">
    <property type="protein sequence ID" value="KCW57313"/>
    <property type="gene ID" value="EUGRSUZ_H00110"/>
</dbReference>
<dbReference type="EMBL" id="KK198760">
    <property type="protein sequence ID" value="KCW57313.1"/>
    <property type="molecule type" value="Genomic_DNA"/>
</dbReference>
<evidence type="ECO:0000256" key="4">
    <source>
        <dbReference type="ARBA" id="ARBA00047960"/>
    </source>
</evidence>
<dbReference type="KEGG" id="egr:104456066"/>
<keyword evidence="5" id="KW-0963">Cytoplasm</keyword>
<gene>
    <name evidence="8" type="ORF">EUGRSUZ_H00110</name>
</gene>
<dbReference type="eggNOG" id="KOG0406">
    <property type="taxonomic scope" value="Eukaryota"/>
</dbReference>
<feature type="domain" description="GST C-terminal" evidence="7">
    <location>
        <begin position="87"/>
        <end position="216"/>
    </location>
</feature>
<dbReference type="InterPro" id="IPR010987">
    <property type="entry name" value="Glutathione-S-Trfase_C-like"/>
</dbReference>
<dbReference type="SFLD" id="SFLDG01152">
    <property type="entry name" value="Main.3:_Omega-_and_Tau-like"/>
    <property type="match status" value="1"/>
</dbReference>
<keyword evidence="2 5" id="KW-0808">Transferase</keyword>
<dbReference type="InterPro" id="IPR036282">
    <property type="entry name" value="Glutathione-S-Trfase_C_sf"/>
</dbReference>
<dbReference type="Gene3D" id="3.40.30.10">
    <property type="entry name" value="Glutaredoxin"/>
    <property type="match status" value="1"/>
</dbReference>
<evidence type="ECO:0000313" key="8">
    <source>
        <dbReference type="EMBL" id="KCW57313.1"/>
    </source>
</evidence>
<dbReference type="PROSITE" id="PS50404">
    <property type="entry name" value="GST_NTER"/>
    <property type="match status" value="1"/>
</dbReference>
<evidence type="ECO:0000259" key="7">
    <source>
        <dbReference type="PROSITE" id="PS50405"/>
    </source>
</evidence>
<dbReference type="CDD" id="cd03058">
    <property type="entry name" value="GST_N_Tau"/>
    <property type="match status" value="1"/>
</dbReference>
<reference evidence="8" key="1">
    <citation type="submission" date="2013-07" db="EMBL/GenBank/DDBJ databases">
        <title>The genome of Eucalyptus grandis.</title>
        <authorList>
            <person name="Schmutz J."/>
            <person name="Hayes R."/>
            <person name="Myburg A."/>
            <person name="Tuskan G."/>
            <person name="Grattapaglia D."/>
            <person name="Rokhsar D.S."/>
        </authorList>
    </citation>
    <scope>NUCLEOTIDE SEQUENCE</scope>
    <source>
        <tissue evidence="8">Leaf extractions</tissue>
    </source>
</reference>
<dbReference type="AlphaFoldDB" id="A0A059ATX8"/>
<comment type="catalytic activity">
    <reaction evidence="4 5">
        <text>RX + glutathione = an S-substituted glutathione + a halide anion + H(+)</text>
        <dbReference type="Rhea" id="RHEA:16437"/>
        <dbReference type="ChEBI" id="CHEBI:15378"/>
        <dbReference type="ChEBI" id="CHEBI:16042"/>
        <dbReference type="ChEBI" id="CHEBI:17792"/>
        <dbReference type="ChEBI" id="CHEBI:57925"/>
        <dbReference type="ChEBI" id="CHEBI:90779"/>
        <dbReference type="EC" id="2.5.1.18"/>
    </reaction>
</comment>
<dbReference type="GO" id="GO:0009407">
    <property type="term" value="P:toxin catabolic process"/>
    <property type="evidence" value="ECO:0007669"/>
    <property type="project" value="UniProtKB-ARBA"/>
</dbReference>
<dbReference type="Gene3D" id="1.20.1050.10">
    <property type="match status" value="1"/>
</dbReference>
<comment type="function">
    <text evidence="5">Is involved in the conjugation of reduced glutathione to a wide number of exogenous and endogenous hydrophobic electrophiles.</text>
</comment>
<dbReference type="FunFam" id="3.40.30.10:FF:000044">
    <property type="entry name" value="Glutathione S-transferase GSTU6"/>
    <property type="match status" value="1"/>
</dbReference>
<evidence type="ECO:0000256" key="1">
    <source>
        <dbReference type="ARBA" id="ARBA00022575"/>
    </source>
</evidence>
<proteinExistence type="inferred from homology"/>
<keyword evidence="1" id="KW-0216">Detoxification</keyword>
<dbReference type="Pfam" id="PF25907">
    <property type="entry name" value="DUF7962"/>
    <property type="match status" value="1"/>
</dbReference>
<protein>
    <recommendedName>
        <fullName evidence="5">Glutathione S-transferase</fullName>
        <ecNumber evidence="5">2.5.1.18</ecNumber>
    </recommendedName>
</protein>
<dbReference type="FunFam" id="1.20.1050.10:FF:000012">
    <property type="entry name" value="Tau class glutathione S-transferase"/>
    <property type="match status" value="1"/>
</dbReference>
<evidence type="ECO:0000256" key="3">
    <source>
        <dbReference type="ARBA" id="ARBA00025743"/>
    </source>
</evidence>
<dbReference type="SFLD" id="SFLDG00358">
    <property type="entry name" value="Main_(cytGST)"/>
    <property type="match status" value="1"/>
</dbReference>
<dbReference type="SUPFAM" id="SSF52833">
    <property type="entry name" value="Thioredoxin-like"/>
    <property type="match status" value="1"/>
</dbReference>
<dbReference type="GO" id="GO:0005737">
    <property type="term" value="C:cytoplasm"/>
    <property type="evidence" value="ECO:0000318"/>
    <property type="project" value="GO_Central"/>
</dbReference>
<evidence type="ECO:0000256" key="5">
    <source>
        <dbReference type="RuleBase" id="RU369102"/>
    </source>
</evidence>
<organism evidence="8">
    <name type="scientific">Eucalyptus grandis</name>
    <name type="common">Flooded gum</name>
    <dbReference type="NCBI Taxonomy" id="71139"/>
    <lineage>
        <taxon>Eukaryota</taxon>
        <taxon>Viridiplantae</taxon>
        <taxon>Streptophyta</taxon>
        <taxon>Embryophyta</taxon>
        <taxon>Tracheophyta</taxon>
        <taxon>Spermatophyta</taxon>
        <taxon>Magnoliopsida</taxon>
        <taxon>eudicotyledons</taxon>
        <taxon>Gunneridae</taxon>
        <taxon>Pentapetalae</taxon>
        <taxon>rosids</taxon>
        <taxon>malvids</taxon>
        <taxon>Myrtales</taxon>
        <taxon>Myrtaceae</taxon>
        <taxon>Myrtoideae</taxon>
        <taxon>Eucalypteae</taxon>
        <taxon>Eucalyptus</taxon>
    </lineage>
</organism>
<feature type="domain" description="GST N-terminal" evidence="6">
    <location>
        <begin position="3"/>
        <end position="82"/>
    </location>
</feature>
<comment type="similarity">
    <text evidence="3">Belongs to the GST superfamily. Tau family.</text>
</comment>
<dbReference type="InterPro" id="IPR045074">
    <property type="entry name" value="GST_C_Tau"/>
</dbReference>
<evidence type="ECO:0000256" key="2">
    <source>
        <dbReference type="ARBA" id="ARBA00022679"/>
    </source>
</evidence>
<dbReference type="PANTHER" id="PTHR11260">
    <property type="entry name" value="GLUTATHIONE S-TRANSFERASE, GST, SUPERFAMILY, GST DOMAIN CONTAINING"/>
    <property type="match status" value="1"/>
</dbReference>
<accession>A0A059ATX8</accession>
<dbReference type="Pfam" id="PF02798">
    <property type="entry name" value="GST_N"/>
    <property type="match status" value="1"/>
</dbReference>
<dbReference type="InterPro" id="IPR040079">
    <property type="entry name" value="Glutathione_S-Trfase"/>
</dbReference>
<dbReference type="PROSITE" id="PS50405">
    <property type="entry name" value="GST_CTER"/>
    <property type="match status" value="1"/>
</dbReference>
<dbReference type="InterPro" id="IPR036249">
    <property type="entry name" value="Thioredoxin-like_sf"/>
</dbReference>
<comment type="subcellular location">
    <subcellularLocation>
        <location evidence="5">Cytoplasm</location>
        <location evidence="5">Cytosol</location>
    </subcellularLocation>
</comment>
<dbReference type="InterPro" id="IPR004045">
    <property type="entry name" value="Glutathione_S-Trfase_N"/>
</dbReference>
<dbReference type="OrthoDB" id="4951845at2759"/>
<dbReference type="CDD" id="cd03185">
    <property type="entry name" value="GST_C_Tau"/>
    <property type="match status" value="1"/>
</dbReference>
<dbReference type="GO" id="GO:0005829">
    <property type="term" value="C:cytosol"/>
    <property type="evidence" value="ECO:0007669"/>
    <property type="project" value="UniProtKB-SubCell"/>
</dbReference>
<dbReference type="InterPro" id="IPR058268">
    <property type="entry name" value="DUF7962"/>
</dbReference>
<sequence length="224" mass="25794">MADDVKLHGLWSSPFTQRVIWALQLKGLSYEYIAEDIICKSESLVRYNPVHKKVPVLFHGGKPVTESMLIVEYIDETWAQNPLLPQDAHERAVVRFWAKFIEEKSIPMMAFFRHVGEDQEKAINFTLDTFKTIEENGLGGNKFLGSEEVSLADIALGWIVHTLPVMEDIIGVKLVKAETFPLLHEWMENFKQVSVIKSSLPDYARALDYFRAKREMFIKLGEKH</sequence>
<dbReference type="GO" id="GO:0006749">
    <property type="term" value="P:glutathione metabolic process"/>
    <property type="evidence" value="ECO:0000318"/>
    <property type="project" value="GO_Central"/>
</dbReference>
<dbReference type="GO" id="GO:0004364">
    <property type="term" value="F:glutathione transferase activity"/>
    <property type="evidence" value="ECO:0000318"/>
    <property type="project" value="GO_Central"/>
</dbReference>
<dbReference type="STRING" id="71139.A0A059ATX8"/>
<dbReference type="InterPro" id="IPR045073">
    <property type="entry name" value="Omega/Tau-like"/>
</dbReference>
<dbReference type="OMA" id="HCIRVVL"/>
<dbReference type="PANTHER" id="PTHR11260:SF774">
    <property type="entry name" value="GLUTATHIONE TRANSFERASE"/>
    <property type="match status" value="1"/>
</dbReference>
<name>A0A059ATX8_EUCGR</name>